<dbReference type="AlphaFoldDB" id="S7PWC6"/>
<feature type="compositionally biased region" description="Low complexity" evidence="1">
    <location>
        <begin position="139"/>
        <end position="149"/>
    </location>
</feature>
<organism evidence="2 3">
    <name type="scientific">Myotis brandtii</name>
    <name type="common">Brandt's bat</name>
    <dbReference type="NCBI Taxonomy" id="109478"/>
    <lineage>
        <taxon>Eukaryota</taxon>
        <taxon>Metazoa</taxon>
        <taxon>Chordata</taxon>
        <taxon>Craniata</taxon>
        <taxon>Vertebrata</taxon>
        <taxon>Euteleostomi</taxon>
        <taxon>Mammalia</taxon>
        <taxon>Eutheria</taxon>
        <taxon>Laurasiatheria</taxon>
        <taxon>Chiroptera</taxon>
        <taxon>Yangochiroptera</taxon>
        <taxon>Vespertilionidae</taxon>
        <taxon>Myotis</taxon>
    </lineage>
</organism>
<proteinExistence type="predicted"/>
<feature type="region of interest" description="Disordered" evidence="1">
    <location>
        <begin position="139"/>
        <end position="234"/>
    </location>
</feature>
<evidence type="ECO:0000256" key="1">
    <source>
        <dbReference type="SAM" id="MobiDB-lite"/>
    </source>
</evidence>
<feature type="compositionally biased region" description="Basic residues" evidence="1">
    <location>
        <begin position="220"/>
        <end position="234"/>
    </location>
</feature>
<keyword evidence="3" id="KW-1185">Reference proteome</keyword>
<dbReference type="Proteomes" id="UP000052978">
    <property type="component" value="Unassembled WGS sequence"/>
</dbReference>
<accession>S7PWC6</accession>
<dbReference type="EMBL" id="KE163606">
    <property type="protein sequence ID" value="EPQ12842.1"/>
    <property type="molecule type" value="Genomic_DNA"/>
</dbReference>
<feature type="compositionally biased region" description="Low complexity" evidence="1">
    <location>
        <begin position="197"/>
        <end position="208"/>
    </location>
</feature>
<evidence type="ECO:0000313" key="2">
    <source>
        <dbReference type="EMBL" id="EPQ12842.1"/>
    </source>
</evidence>
<sequence length="234" mass="25673">MGTVFDETIITFHSVLSRKHLPDPSRTCVIWGTDELGKARPVLVPEKCDISNDLHFLCIVAEPLTNRLTSKSSNSEGVAFGRCQMGVQPRWAADGARQHFINHVWMSVRVPQSDPTGCDPKRRGKPYLMAEAAAPAAAGRAAAGGSSPAMHRRRFFPRGSRCTRLSPWKRQPPSSEAPGPPCVAPSTFPRLINDALPAAPAQPQRRAASQWGPGVPARHLPARKTKRRVPRTRR</sequence>
<name>S7PWC6_MYOBR</name>
<reference evidence="2 3" key="1">
    <citation type="journal article" date="2013" name="Nat. Commun.">
        <title>Genome analysis reveals insights into physiology and longevity of the Brandt's bat Myotis brandtii.</title>
        <authorList>
            <person name="Seim I."/>
            <person name="Fang X."/>
            <person name="Xiong Z."/>
            <person name="Lobanov A.V."/>
            <person name="Huang Z."/>
            <person name="Ma S."/>
            <person name="Feng Y."/>
            <person name="Turanov A.A."/>
            <person name="Zhu Y."/>
            <person name="Lenz T.L."/>
            <person name="Gerashchenko M.V."/>
            <person name="Fan D."/>
            <person name="Hee Yim S."/>
            <person name="Yao X."/>
            <person name="Jordan D."/>
            <person name="Xiong Y."/>
            <person name="Ma Y."/>
            <person name="Lyapunov A.N."/>
            <person name="Chen G."/>
            <person name="Kulakova O.I."/>
            <person name="Sun Y."/>
            <person name="Lee S.G."/>
            <person name="Bronson R.T."/>
            <person name="Moskalev A.A."/>
            <person name="Sunyaev S.R."/>
            <person name="Zhang G."/>
            <person name="Krogh A."/>
            <person name="Wang J."/>
            <person name="Gladyshev V.N."/>
        </authorList>
    </citation>
    <scope>NUCLEOTIDE SEQUENCE [LARGE SCALE GENOMIC DNA]</scope>
</reference>
<evidence type="ECO:0000313" key="3">
    <source>
        <dbReference type="Proteomes" id="UP000052978"/>
    </source>
</evidence>
<protein>
    <submittedName>
        <fullName evidence="2">Uncharacterized protein</fullName>
    </submittedName>
</protein>
<gene>
    <name evidence="2" type="ORF">D623_10031511</name>
</gene>